<reference evidence="1 2" key="1">
    <citation type="submission" date="2014-08" db="EMBL/GenBank/DDBJ databases">
        <title>Genomic and Phenotypic Diversity of Colwellia psychrerythraea strains from Disparate Marine Basins.</title>
        <authorList>
            <person name="Techtmann S.M."/>
            <person name="Stelling S.C."/>
            <person name="Utturkar S.M."/>
            <person name="Alshibli N."/>
            <person name="Harris A."/>
            <person name="Brown S.D."/>
            <person name="Hazen T.C."/>
        </authorList>
    </citation>
    <scope>NUCLEOTIDE SEQUENCE [LARGE SCALE GENOMIC DNA]</scope>
    <source>
        <strain evidence="1 2">ND2E</strain>
    </source>
</reference>
<evidence type="ECO:0008006" key="3">
    <source>
        <dbReference type="Google" id="ProtNLM"/>
    </source>
</evidence>
<dbReference type="InterPro" id="IPR008317">
    <property type="entry name" value="UCP030561"/>
</dbReference>
<dbReference type="EMBL" id="JQED01000008">
    <property type="protein sequence ID" value="KGJ93631.1"/>
    <property type="molecule type" value="Genomic_DNA"/>
</dbReference>
<gene>
    <name evidence="1" type="ORF">ND2E_2124</name>
</gene>
<proteinExistence type="predicted"/>
<dbReference type="RefSeq" id="WP_033092923.1">
    <property type="nucleotide sequence ID" value="NZ_JQED01000008.1"/>
</dbReference>
<evidence type="ECO:0000313" key="1">
    <source>
        <dbReference type="EMBL" id="KGJ93631.1"/>
    </source>
</evidence>
<dbReference type="PIRSF" id="PIRSF030561">
    <property type="entry name" value="UCP030561"/>
    <property type="match status" value="1"/>
</dbReference>
<dbReference type="Gene3D" id="3.10.450.50">
    <property type="match status" value="1"/>
</dbReference>
<dbReference type="SUPFAM" id="SSF54427">
    <property type="entry name" value="NTF2-like"/>
    <property type="match status" value="1"/>
</dbReference>
<dbReference type="InterPro" id="IPR032710">
    <property type="entry name" value="NTF2-like_dom_sf"/>
</dbReference>
<sequence length="123" mass="14165">MTSAVEIVQKQLEAYNNKDVQAWLSTYAKDAIQYSMEGEVLASGHNEMKQNIVIRFKEKELFAELKNRIVCEDMIIDLELITRNFPEGKGTIEMLCIYHVENDLIKKGQFKVFNKVVFGADES</sequence>
<name>A0A099KT08_COLPS</name>
<protein>
    <recommendedName>
        <fullName evidence="3">SnoaL-like domain-containing protein</fullName>
    </recommendedName>
</protein>
<evidence type="ECO:0000313" key="2">
    <source>
        <dbReference type="Proteomes" id="UP000029843"/>
    </source>
</evidence>
<dbReference type="AlphaFoldDB" id="A0A099KT08"/>
<comment type="caution">
    <text evidence="1">The sequence shown here is derived from an EMBL/GenBank/DDBJ whole genome shotgun (WGS) entry which is preliminary data.</text>
</comment>
<organism evidence="1 2">
    <name type="scientific">Colwellia psychrerythraea</name>
    <name type="common">Vibrio psychroerythus</name>
    <dbReference type="NCBI Taxonomy" id="28229"/>
    <lineage>
        <taxon>Bacteria</taxon>
        <taxon>Pseudomonadati</taxon>
        <taxon>Pseudomonadota</taxon>
        <taxon>Gammaproteobacteria</taxon>
        <taxon>Alteromonadales</taxon>
        <taxon>Colwelliaceae</taxon>
        <taxon>Colwellia</taxon>
    </lineage>
</organism>
<accession>A0A099KT08</accession>
<dbReference type="PATRIC" id="fig|28229.4.peg.1151"/>
<dbReference type="Proteomes" id="UP000029843">
    <property type="component" value="Unassembled WGS sequence"/>
</dbReference>
<dbReference type="OrthoDB" id="9782972at2"/>